<dbReference type="AlphaFoldDB" id="A0A0M0JKC1"/>
<dbReference type="Pfam" id="PF25483">
    <property type="entry name" value="DUF7906"/>
    <property type="match status" value="1"/>
</dbReference>
<evidence type="ECO:0000313" key="2">
    <source>
        <dbReference type="EMBL" id="KOO27021.1"/>
    </source>
</evidence>
<keyword evidence="3" id="KW-1185">Reference proteome</keyword>
<reference evidence="3" key="1">
    <citation type="journal article" date="2015" name="PLoS Genet.">
        <title>Genome Sequence and Transcriptome Analyses of Chrysochromulina tobin: Metabolic Tools for Enhanced Algal Fitness in the Prominent Order Prymnesiales (Haptophyceae).</title>
        <authorList>
            <person name="Hovde B.T."/>
            <person name="Deodato C.R."/>
            <person name="Hunsperger H.M."/>
            <person name="Ryken S.A."/>
            <person name="Yost W."/>
            <person name="Jha R.K."/>
            <person name="Patterson J."/>
            <person name="Monnat R.J. Jr."/>
            <person name="Barlow S.B."/>
            <person name="Starkenburg S.R."/>
            <person name="Cattolico R.A."/>
        </authorList>
    </citation>
    <scope>NUCLEOTIDE SEQUENCE</scope>
    <source>
        <strain evidence="3">CCMP291</strain>
    </source>
</reference>
<dbReference type="InterPro" id="IPR057228">
    <property type="entry name" value="DUF7906"/>
</dbReference>
<accession>A0A0M0JKC1</accession>
<dbReference type="Proteomes" id="UP000037460">
    <property type="component" value="Unassembled WGS sequence"/>
</dbReference>
<organism evidence="2 3">
    <name type="scientific">Chrysochromulina tobinii</name>
    <dbReference type="NCBI Taxonomy" id="1460289"/>
    <lineage>
        <taxon>Eukaryota</taxon>
        <taxon>Haptista</taxon>
        <taxon>Haptophyta</taxon>
        <taxon>Prymnesiophyceae</taxon>
        <taxon>Prymnesiales</taxon>
        <taxon>Chrysochromulinaceae</taxon>
        <taxon>Chrysochromulina</taxon>
    </lineage>
</organism>
<evidence type="ECO:0000259" key="1">
    <source>
        <dbReference type="Pfam" id="PF25483"/>
    </source>
</evidence>
<dbReference type="EMBL" id="JWZX01002773">
    <property type="protein sequence ID" value="KOO27021.1"/>
    <property type="molecule type" value="Genomic_DNA"/>
</dbReference>
<feature type="domain" description="DUF7906" evidence="1">
    <location>
        <begin position="84"/>
        <end position="247"/>
    </location>
</feature>
<comment type="caution">
    <text evidence="2">The sequence shown here is derived from an EMBL/GenBank/DDBJ whole genome shotgun (WGS) entry which is preliminary data.</text>
</comment>
<protein>
    <recommendedName>
        <fullName evidence="1">DUF7906 domain-containing protein</fullName>
    </recommendedName>
</protein>
<dbReference type="PANTHER" id="PTHR31515:SF4">
    <property type="entry name" value="TRANSMEMBRANE PROTEIN"/>
    <property type="match status" value="1"/>
</dbReference>
<proteinExistence type="predicted"/>
<evidence type="ECO:0000313" key="3">
    <source>
        <dbReference type="Proteomes" id="UP000037460"/>
    </source>
</evidence>
<gene>
    <name evidence="2" type="ORF">Ctob_005737</name>
</gene>
<dbReference type="PANTHER" id="PTHR31515">
    <property type="entry name" value="TRANSMEMBRANE PROTEIN-RELATED"/>
    <property type="match status" value="1"/>
</dbReference>
<dbReference type="OrthoDB" id="18100at2759"/>
<name>A0A0M0JKC1_9EUKA</name>
<sequence length="513" mass="55873">MLAIVGTFLAIVDARPRAILTTDVEGDPFAHRDPYLNLTSDELHAHWSGNEDLYHEDDLGHALRGRAHTLAERLAMLDALHETTYVDVRLAGFAGDGEHEIHLDEDKVQRLLDATLHEEPQFVVHPPASSASHELPVRRRFLFRVTSAAPALAPSIATAIESHIASGGSPDAVPLGVVDGLVRDDYMHQRGSHVTLYLLSPRAPRREPTEFEMLQASGGASFGATPDANSSSIASKWWHKVRYAYMDALTTTPSALTIVALRISDRADAAVGSSAMARSALNEAELADDRAWEAELENLKTELRPLAAHGQTLNIETVDTSLEDCHLCAAALSTAMKAGANFVPAPLAVTGIAGAVSGQVLGHSGWGIVPTGTTWSAAHNSTVTRLLWSSAHTPHGPYSTRATLSYAQRDAAKRAPLYARITEAFAEVRQLAAHFSEFGKTVDEVLRPAEHLTFLRRLNLLAYKLQRVRSFLSLHNFRHAQYYVLSTRHDLRAMRTVLEQAGAMLKAGLVCDV</sequence>